<sequence length="85" mass="9756">MLKRKDTLSAYTEADFIHFLDEIIESKGSDDDQDKLLEHFISITDHPAGSDLIYYPENSGEETPKGIVKIVKDWRARQGLPCFKK</sequence>
<evidence type="ECO:0000313" key="3">
    <source>
        <dbReference type="EMBL" id="CAH1589563.1"/>
    </source>
</evidence>
<dbReference type="GO" id="GO:0030153">
    <property type="term" value="P:bacteriocin immunity"/>
    <property type="evidence" value="ECO:0007669"/>
    <property type="project" value="UniProtKB-KW"/>
</dbReference>
<name>A0AAU9QKE3_9VIBR</name>
<evidence type="ECO:0000256" key="2">
    <source>
        <dbReference type="ARBA" id="ARBA00023025"/>
    </source>
</evidence>
<dbReference type="AlphaFoldDB" id="A0AAU9QKE3"/>
<evidence type="ECO:0000313" key="4">
    <source>
        <dbReference type="Proteomes" id="UP001295462"/>
    </source>
</evidence>
<reference evidence="3" key="1">
    <citation type="submission" date="2022-01" db="EMBL/GenBank/DDBJ databases">
        <authorList>
            <person name="Lagorce A."/>
        </authorList>
    </citation>
    <scope>NUCLEOTIDE SEQUENCE</scope>
    <source>
        <strain evidence="3">Th15_F1_A12</strain>
    </source>
</reference>
<keyword evidence="2" id="KW-0079">Bacteriocin immunity</keyword>
<dbReference type="EMBL" id="CAKMUD010000074">
    <property type="protein sequence ID" value="CAH1589563.1"/>
    <property type="molecule type" value="Genomic_DNA"/>
</dbReference>
<proteinExistence type="inferred from homology"/>
<protein>
    <submittedName>
        <fullName evidence="3">Colicin-E7 immunity protein</fullName>
    </submittedName>
</protein>
<evidence type="ECO:0000256" key="1">
    <source>
        <dbReference type="ARBA" id="ARBA00009346"/>
    </source>
</evidence>
<dbReference type="Gene3D" id="1.10.1200.20">
    <property type="entry name" value="Colicin E immunity protein"/>
    <property type="match status" value="1"/>
</dbReference>
<dbReference type="InterPro" id="IPR035900">
    <property type="entry name" value="Colicin_E_sf"/>
</dbReference>
<dbReference type="PRINTS" id="PR01299">
    <property type="entry name" value="PYOCIN"/>
</dbReference>
<organism evidence="3 4">
    <name type="scientific">Vibrio jasicida</name>
    <dbReference type="NCBI Taxonomy" id="766224"/>
    <lineage>
        <taxon>Bacteria</taxon>
        <taxon>Pseudomonadati</taxon>
        <taxon>Pseudomonadota</taxon>
        <taxon>Gammaproteobacteria</taxon>
        <taxon>Vibrionales</taxon>
        <taxon>Vibrionaceae</taxon>
        <taxon>Vibrio</taxon>
    </lineage>
</organism>
<dbReference type="RefSeq" id="WP_409588919.1">
    <property type="nucleotide sequence ID" value="NZ_CAKMTZ010000072.1"/>
</dbReference>
<comment type="caution">
    <text evidence="3">The sequence shown here is derived from an EMBL/GenBank/DDBJ whole genome shotgun (WGS) entry which is preliminary data.</text>
</comment>
<dbReference type="CDD" id="cd16363">
    <property type="entry name" value="Col_Im_like"/>
    <property type="match status" value="1"/>
</dbReference>
<dbReference type="SUPFAM" id="SSF47345">
    <property type="entry name" value="Colicin E immunity proteins"/>
    <property type="match status" value="1"/>
</dbReference>
<dbReference type="Proteomes" id="UP001295462">
    <property type="component" value="Unassembled WGS sequence"/>
</dbReference>
<gene>
    <name evidence="3" type="primary">imm</name>
    <name evidence="3" type="ORF">THF1A12_210059</name>
</gene>
<dbReference type="GO" id="GO:0015643">
    <property type="term" value="F:toxic substance binding"/>
    <property type="evidence" value="ECO:0007669"/>
    <property type="project" value="InterPro"/>
</dbReference>
<dbReference type="InterPro" id="IPR000290">
    <property type="entry name" value="Colicin_pyocin"/>
</dbReference>
<comment type="similarity">
    <text evidence="1">Belongs to the colicins ColE2/ColE8/ColE9 and pyocins S1/S2 family.</text>
</comment>
<accession>A0AAU9QKE3</accession>
<dbReference type="Pfam" id="PF01320">
    <property type="entry name" value="Colicin_Pyocin"/>
    <property type="match status" value="1"/>
</dbReference>